<organism evidence="2 3">
    <name type="scientific">Handroanthus impetiginosus</name>
    <dbReference type="NCBI Taxonomy" id="429701"/>
    <lineage>
        <taxon>Eukaryota</taxon>
        <taxon>Viridiplantae</taxon>
        <taxon>Streptophyta</taxon>
        <taxon>Embryophyta</taxon>
        <taxon>Tracheophyta</taxon>
        <taxon>Spermatophyta</taxon>
        <taxon>Magnoliopsida</taxon>
        <taxon>eudicotyledons</taxon>
        <taxon>Gunneridae</taxon>
        <taxon>Pentapetalae</taxon>
        <taxon>asterids</taxon>
        <taxon>lamiids</taxon>
        <taxon>Lamiales</taxon>
        <taxon>Bignoniaceae</taxon>
        <taxon>Crescentiina</taxon>
        <taxon>Tabebuia alliance</taxon>
        <taxon>Handroanthus</taxon>
    </lineage>
</organism>
<evidence type="ECO:0000313" key="3">
    <source>
        <dbReference type="Proteomes" id="UP000231279"/>
    </source>
</evidence>
<keyword evidence="3" id="KW-1185">Reference proteome</keyword>
<dbReference type="Proteomes" id="UP000231279">
    <property type="component" value="Unassembled WGS sequence"/>
</dbReference>
<dbReference type="EMBL" id="NKXS01000907">
    <property type="protein sequence ID" value="PIN21657.1"/>
    <property type="molecule type" value="Genomic_DNA"/>
</dbReference>
<evidence type="ECO:0000259" key="1">
    <source>
        <dbReference type="SMART" id="SM00666"/>
    </source>
</evidence>
<gene>
    <name evidence="2" type="ORF">CDL12_05640</name>
</gene>
<dbReference type="PANTHER" id="PTHR31066">
    <property type="entry name" value="OS05G0427100 PROTEIN-RELATED"/>
    <property type="match status" value="1"/>
</dbReference>
<dbReference type="OrthoDB" id="1938580at2759"/>
<evidence type="ECO:0000313" key="2">
    <source>
        <dbReference type="EMBL" id="PIN21657.1"/>
    </source>
</evidence>
<protein>
    <recommendedName>
        <fullName evidence="1">PB1 domain-containing protein</fullName>
    </recommendedName>
</protein>
<dbReference type="SUPFAM" id="SSF54277">
    <property type="entry name" value="CAD &amp; PB1 domains"/>
    <property type="match status" value="1"/>
</dbReference>
<dbReference type="InterPro" id="IPR053198">
    <property type="entry name" value="Gynoecium_Dev_Regulator"/>
</dbReference>
<sequence length="274" mass="29821">MEKHNSNLNNGNKVKLLCSYGGKILSRPTDRQLSYVGGDTKILAVDRNVKFSEIAARLNSLCNRDDGSEISIKYQLPGEDLDSLVSLIDDEDVEHMMVEYDRMQRISTKPARLRLFIFDCSGPPNPPPKSGIKDSVPGTPLNPDYLFGFDKEYQPSVGPPLDLLQIPGIVLPENYGVFQRGGVQGKTGITESHVVSSVNNLSVNGAAATAESMAVYRVPTMVNGGVYGVVPAVVNGNREQAVYNIVPGMPLAPEQRVMASTGNNLEVKVNQRNF</sequence>
<reference evidence="3" key="1">
    <citation type="journal article" date="2018" name="Gigascience">
        <title>Genome assembly of the Pink Ipe (Handroanthus impetiginosus, Bignoniaceae), a highly valued, ecologically keystone Neotropical timber forest tree.</title>
        <authorList>
            <person name="Silva-Junior O.B."/>
            <person name="Grattapaglia D."/>
            <person name="Novaes E."/>
            <person name="Collevatti R.G."/>
        </authorList>
    </citation>
    <scope>NUCLEOTIDE SEQUENCE [LARGE SCALE GENOMIC DNA]</scope>
    <source>
        <strain evidence="3">cv. UFG-1</strain>
    </source>
</reference>
<dbReference type="InterPro" id="IPR000270">
    <property type="entry name" value="PB1_dom"/>
</dbReference>
<dbReference type="Pfam" id="PF00564">
    <property type="entry name" value="PB1"/>
    <property type="match status" value="1"/>
</dbReference>
<dbReference type="PANTHER" id="PTHR31066:SF60">
    <property type="entry name" value="PB1 DOMAIN-CONTAINING PROTEIN"/>
    <property type="match status" value="1"/>
</dbReference>
<comment type="caution">
    <text evidence="2">The sequence shown here is derived from an EMBL/GenBank/DDBJ whole genome shotgun (WGS) entry which is preliminary data.</text>
</comment>
<accession>A0A2G9HVW1</accession>
<name>A0A2G9HVW1_9LAMI</name>
<dbReference type="Gene3D" id="3.10.20.90">
    <property type="entry name" value="Phosphatidylinositol 3-kinase Catalytic Subunit, Chain A, domain 1"/>
    <property type="match status" value="1"/>
</dbReference>
<dbReference type="CDD" id="cd06410">
    <property type="entry name" value="PB1_UP2"/>
    <property type="match status" value="1"/>
</dbReference>
<feature type="domain" description="PB1" evidence="1">
    <location>
        <begin position="28"/>
        <end position="120"/>
    </location>
</feature>
<proteinExistence type="predicted"/>
<dbReference type="SMART" id="SM00666">
    <property type="entry name" value="PB1"/>
    <property type="match status" value="1"/>
</dbReference>
<dbReference type="STRING" id="429701.A0A2G9HVW1"/>
<dbReference type="AlphaFoldDB" id="A0A2G9HVW1"/>